<sequence length="392" mass="41576">MPTHGDCGLENLSDRIDTRRIVQQALADWRAQGRLASQDMEAVWQASLPTRADWRGWLDRALLILGAALICAGVIVFFAFNWAALHKFARFGLLAVALTALAGFAMSRPAVRAVARPMPGPDADTSAPPAIRSEAPPLACSSADLPGLAALGAAQILSGVLMAVIGQTYQTGADAWQLFAWWTVLAVPWALAARAAPHWWIVLVVGNVALLRYGSVNLGVGGMLELLFSADRAGGTMRILLAAAVAQLALWYALAARVSDFGFRGMTGPRLIGLLICGYAGWIGLLALVGTRLDELEPLMNLLLAGVALAALIAWYRWRDFDIVVLSFACLTAIGVIVTAVGRWLLAVTNDIGGFLLLTLIVVGLAAFAGSWLMRAWRSHVAGADATAEGTA</sequence>
<protein>
    <submittedName>
        <fullName evidence="3">Putative membrane protein DUF2157</fullName>
    </submittedName>
</protein>
<name>A0A316EM38_9BURK</name>
<evidence type="ECO:0000259" key="2">
    <source>
        <dbReference type="Pfam" id="PF09925"/>
    </source>
</evidence>
<dbReference type="Pfam" id="PF09925">
    <property type="entry name" value="DUF2157"/>
    <property type="match status" value="1"/>
</dbReference>
<reference evidence="3 4" key="1">
    <citation type="submission" date="2018-05" db="EMBL/GenBank/DDBJ databases">
        <title>Genomic Encyclopedia of Type Strains, Phase IV (KMG-V): Genome sequencing to study the core and pangenomes of soil and plant-associated prokaryotes.</title>
        <authorList>
            <person name="Whitman W."/>
        </authorList>
    </citation>
    <scope>NUCLEOTIDE SEQUENCE [LARGE SCALE GENOMIC DNA]</scope>
    <source>
        <strain evidence="3 4">SLV-132</strain>
    </source>
</reference>
<feature type="transmembrane region" description="Helical" evidence="1">
    <location>
        <begin position="199"/>
        <end position="219"/>
    </location>
</feature>
<organism evidence="3 4">
    <name type="scientific">Cupriavidus plantarum</name>
    <dbReference type="NCBI Taxonomy" id="942865"/>
    <lineage>
        <taxon>Bacteria</taxon>
        <taxon>Pseudomonadati</taxon>
        <taxon>Pseudomonadota</taxon>
        <taxon>Betaproteobacteria</taxon>
        <taxon>Burkholderiales</taxon>
        <taxon>Burkholderiaceae</taxon>
        <taxon>Cupriavidus</taxon>
    </lineage>
</organism>
<gene>
    <name evidence="3" type="ORF">C7419_107154</name>
</gene>
<feature type="transmembrane region" description="Helical" evidence="1">
    <location>
        <begin position="88"/>
        <end position="106"/>
    </location>
</feature>
<feature type="transmembrane region" description="Helical" evidence="1">
    <location>
        <begin position="148"/>
        <end position="169"/>
    </location>
</feature>
<dbReference type="EMBL" id="QGGT01000007">
    <property type="protein sequence ID" value="PWK32363.1"/>
    <property type="molecule type" value="Genomic_DNA"/>
</dbReference>
<dbReference type="InterPro" id="IPR018677">
    <property type="entry name" value="DUF2157"/>
</dbReference>
<feature type="transmembrane region" description="Helical" evidence="1">
    <location>
        <begin position="352"/>
        <end position="373"/>
    </location>
</feature>
<keyword evidence="4" id="KW-1185">Reference proteome</keyword>
<dbReference type="Proteomes" id="UP000245754">
    <property type="component" value="Unassembled WGS sequence"/>
</dbReference>
<feature type="transmembrane region" description="Helical" evidence="1">
    <location>
        <begin position="175"/>
        <end position="192"/>
    </location>
</feature>
<feature type="transmembrane region" description="Helical" evidence="1">
    <location>
        <begin position="239"/>
        <end position="259"/>
    </location>
</feature>
<dbReference type="AlphaFoldDB" id="A0A316EM38"/>
<keyword evidence="1" id="KW-0472">Membrane</keyword>
<feature type="domain" description="DUF2157" evidence="2">
    <location>
        <begin position="28"/>
        <end position="199"/>
    </location>
</feature>
<evidence type="ECO:0000256" key="1">
    <source>
        <dbReference type="SAM" id="Phobius"/>
    </source>
</evidence>
<keyword evidence="1" id="KW-1133">Transmembrane helix</keyword>
<feature type="transmembrane region" description="Helical" evidence="1">
    <location>
        <begin position="323"/>
        <end position="346"/>
    </location>
</feature>
<accession>A0A316EM38</accession>
<feature type="transmembrane region" description="Helical" evidence="1">
    <location>
        <begin position="299"/>
        <end position="316"/>
    </location>
</feature>
<evidence type="ECO:0000313" key="4">
    <source>
        <dbReference type="Proteomes" id="UP000245754"/>
    </source>
</evidence>
<feature type="transmembrane region" description="Helical" evidence="1">
    <location>
        <begin position="61"/>
        <end position="82"/>
    </location>
</feature>
<comment type="caution">
    <text evidence="3">The sequence shown here is derived from an EMBL/GenBank/DDBJ whole genome shotgun (WGS) entry which is preliminary data.</text>
</comment>
<evidence type="ECO:0000313" key="3">
    <source>
        <dbReference type="EMBL" id="PWK32363.1"/>
    </source>
</evidence>
<proteinExistence type="predicted"/>
<keyword evidence="1" id="KW-0812">Transmembrane</keyword>
<feature type="transmembrane region" description="Helical" evidence="1">
    <location>
        <begin position="271"/>
        <end position="293"/>
    </location>
</feature>